<name>A0A550BSC0_9AGAR</name>
<protein>
    <recommendedName>
        <fullName evidence="4">Secreted protein</fullName>
    </recommendedName>
</protein>
<evidence type="ECO:0000313" key="2">
    <source>
        <dbReference type="EMBL" id="TRM55439.1"/>
    </source>
</evidence>
<feature type="chain" id="PRO_5021933556" description="Secreted protein" evidence="1">
    <location>
        <begin position="22"/>
        <end position="109"/>
    </location>
</feature>
<evidence type="ECO:0008006" key="4">
    <source>
        <dbReference type="Google" id="ProtNLM"/>
    </source>
</evidence>
<keyword evidence="1" id="KW-0732">Signal</keyword>
<reference evidence="2 3" key="1">
    <citation type="journal article" date="2019" name="New Phytol.">
        <title>Comparative genomics reveals unique wood-decay strategies and fruiting body development in the Schizophyllaceae.</title>
        <authorList>
            <person name="Almasi E."/>
            <person name="Sahu N."/>
            <person name="Krizsan K."/>
            <person name="Balint B."/>
            <person name="Kovacs G.M."/>
            <person name="Kiss B."/>
            <person name="Cseklye J."/>
            <person name="Drula E."/>
            <person name="Henrissat B."/>
            <person name="Nagy I."/>
            <person name="Chovatia M."/>
            <person name="Adam C."/>
            <person name="LaButti K."/>
            <person name="Lipzen A."/>
            <person name="Riley R."/>
            <person name="Grigoriev I.V."/>
            <person name="Nagy L.G."/>
        </authorList>
    </citation>
    <scope>NUCLEOTIDE SEQUENCE [LARGE SCALE GENOMIC DNA]</scope>
    <source>
        <strain evidence="2 3">NL-1724</strain>
    </source>
</reference>
<dbReference type="EMBL" id="VDMD01000144">
    <property type="protein sequence ID" value="TRM55439.1"/>
    <property type="molecule type" value="Genomic_DNA"/>
</dbReference>
<organism evidence="2 3">
    <name type="scientific">Schizophyllum amplum</name>
    <dbReference type="NCBI Taxonomy" id="97359"/>
    <lineage>
        <taxon>Eukaryota</taxon>
        <taxon>Fungi</taxon>
        <taxon>Dikarya</taxon>
        <taxon>Basidiomycota</taxon>
        <taxon>Agaricomycotina</taxon>
        <taxon>Agaricomycetes</taxon>
        <taxon>Agaricomycetidae</taxon>
        <taxon>Agaricales</taxon>
        <taxon>Schizophyllaceae</taxon>
        <taxon>Schizophyllum</taxon>
    </lineage>
</organism>
<dbReference type="AlphaFoldDB" id="A0A550BSC0"/>
<comment type="caution">
    <text evidence="2">The sequence shown here is derived from an EMBL/GenBank/DDBJ whole genome shotgun (WGS) entry which is preliminary data.</text>
</comment>
<sequence>MQVRAYALSFIITDLLLQAACRMRTATVAPAPPPLQLLLHARHTKQRVCVASGRAIPLPAPAVHAAERPPLEYLSHRAFAVRYSAIVYSHGFFNLAHGGHASGRGLSTA</sequence>
<feature type="signal peptide" evidence="1">
    <location>
        <begin position="1"/>
        <end position="21"/>
    </location>
</feature>
<proteinExistence type="predicted"/>
<gene>
    <name evidence="2" type="ORF">BD626DRAFT_526679</name>
</gene>
<evidence type="ECO:0000313" key="3">
    <source>
        <dbReference type="Proteomes" id="UP000320762"/>
    </source>
</evidence>
<accession>A0A550BSC0</accession>
<evidence type="ECO:0000256" key="1">
    <source>
        <dbReference type="SAM" id="SignalP"/>
    </source>
</evidence>
<dbReference type="Proteomes" id="UP000320762">
    <property type="component" value="Unassembled WGS sequence"/>
</dbReference>
<keyword evidence="3" id="KW-1185">Reference proteome</keyword>